<dbReference type="RefSeq" id="WP_343332941.1">
    <property type="nucleotide sequence ID" value="NZ_JAPOHD010000020.1"/>
</dbReference>
<feature type="signal peptide" evidence="6">
    <location>
        <begin position="1"/>
        <end position="19"/>
    </location>
</feature>
<dbReference type="InterPro" id="IPR013780">
    <property type="entry name" value="Glyco_hydro_b"/>
</dbReference>
<dbReference type="InterPro" id="IPR029483">
    <property type="entry name" value="GH97_C"/>
</dbReference>
<evidence type="ECO:0000259" key="8">
    <source>
        <dbReference type="Pfam" id="PF14508"/>
    </source>
</evidence>
<comment type="caution">
    <text evidence="10">The sequence shown here is derived from an EMBL/GenBank/DDBJ whole genome shotgun (WGS) entry which is preliminary data.</text>
</comment>
<proteinExistence type="predicted"/>
<feature type="domain" description="Glycosyl-hydrolase 97 catalytic" evidence="7">
    <location>
        <begin position="301"/>
        <end position="453"/>
    </location>
</feature>
<dbReference type="Pfam" id="PF10566">
    <property type="entry name" value="Glyco_hydro_97"/>
    <property type="match status" value="1"/>
</dbReference>
<evidence type="ECO:0000259" key="9">
    <source>
        <dbReference type="Pfam" id="PF14509"/>
    </source>
</evidence>
<evidence type="ECO:0000256" key="4">
    <source>
        <dbReference type="ARBA" id="ARBA00022837"/>
    </source>
</evidence>
<dbReference type="PANTHER" id="PTHR35803:SF2">
    <property type="entry name" value="RETAINING ALPHA-GALACTOSIDASE"/>
    <property type="match status" value="1"/>
</dbReference>
<sequence>MKTLTIILLCFALSLQLSAKDYVVNSPSEKITVKVAVGDVITYSVLLNGTEIIAPSTISMEVSDSEVWGKAARARKAKTIDVSNELVPVVSRKYATIKDEYKELTLTFKGYALQFRAYDEGAAYRWVSEKKGEYRVINEQATFVFPKDHDMWFPEEESMFTHQEREYIREKLSNIGTGRFGSTGMLVDCGNGVKTYISESGLMDYAGMFLRGCDENKYALVGKFPGVVLEEKQLTDRDVKPVKYADYLAECNGPREFPWRAILITGNDADLVQSELIYKLAPEQKIENTDWIKPGKVAWDWWNANNIYGVDFEAGVNTQTYKYYIDFASKYGLEYIILDEGWYVLGDIMKLEKDIDIQELVDYGKQKNVGIILWVVWKTLDDKLEEALDQFQKWGVKGIKMDFMQRDDQWMVNFYEKIAAECAKRELLVDYHGAYKPSGLDRAYPNVISYEGVKGLENAKWSTLPDPEHNVTLPFIRMVAGAMDFTPGAMINANKKNFSIVFTEPMSPGTRCHQLGMYVVFESPLQMLADNPSNYYREPECMEFLSVVPSVWDDTKVLEAKVSDYIAVARRSGDSWYVGAMTDWDPRELELKLDFLGDGNYTMKVWKDGINADKHASDFAREEVTVTSSSKVKVKMAPGGGWAAIIQKK</sequence>
<dbReference type="Gene3D" id="2.70.98.10">
    <property type="match status" value="1"/>
</dbReference>
<dbReference type="Gene3D" id="2.60.40.1180">
    <property type="entry name" value="Golgi alpha-mannosidase II"/>
    <property type="match status" value="1"/>
</dbReference>
<dbReference type="Pfam" id="PF14509">
    <property type="entry name" value="GH97_C"/>
    <property type="match status" value="1"/>
</dbReference>
<feature type="chain" id="PRO_5040922105" evidence="6">
    <location>
        <begin position="20"/>
        <end position="649"/>
    </location>
</feature>
<evidence type="ECO:0000256" key="2">
    <source>
        <dbReference type="ARBA" id="ARBA00011245"/>
    </source>
</evidence>
<organism evidence="10 11">
    <name type="scientific">Draconibacterium aestuarii</name>
    <dbReference type="NCBI Taxonomy" id="2998507"/>
    <lineage>
        <taxon>Bacteria</taxon>
        <taxon>Pseudomonadati</taxon>
        <taxon>Bacteroidota</taxon>
        <taxon>Bacteroidia</taxon>
        <taxon>Marinilabiliales</taxon>
        <taxon>Prolixibacteraceae</taxon>
        <taxon>Draconibacterium</taxon>
    </lineage>
</organism>
<evidence type="ECO:0000256" key="3">
    <source>
        <dbReference type="ARBA" id="ARBA00022801"/>
    </source>
</evidence>
<comment type="subunit">
    <text evidence="2">Monomer.</text>
</comment>
<evidence type="ECO:0000313" key="10">
    <source>
        <dbReference type="EMBL" id="MCY1720607.1"/>
    </source>
</evidence>
<dbReference type="Gene3D" id="3.20.20.70">
    <property type="entry name" value="Aldolase class I"/>
    <property type="match status" value="1"/>
</dbReference>
<feature type="domain" description="Glycosyl-hydrolase 97 N-terminal" evidence="8">
    <location>
        <begin position="24"/>
        <end position="281"/>
    </location>
</feature>
<dbReference type="GO" id="GO:0016798">
    <property type="term" value="F:hydrolase activity, acting on glycosyl bonds"/>
    <property type="evidence" value="ECO:0007669"/>
    <property type="project" value="UniProtKB-KW"/>
</dbReference>
<keyword evidence="11" id="KW-1185">Reference proteome</keyword>
<comment type="cofactor">
    <cofactor evidence="1">
        <name>Ca(2+)</name>
        <dbReference type="ChEBI" id="CHEBI:29108"/>
    </cofactor>
</comment>
<keyword evidence="5" id="KW-0326">Glycosidase</keyword>
<accession>A0A9X3F6C8</accession>
<dbReference type="InterPro" id="IPR052720">
    <property type="entry name" value="Glycosyl_hydrolase_97"/>
</dbReference>
<gene>
    <name evidence="10" type="ORF">OU798_09655</name>
</gene>
<keyword evidence="4" id="KW-0106">Calcium</keyword>
<evidence type="ECO:0000259" key="7">
    <source>
        <dbReference type="Pfam" id="PF10566"/>
    </source>
</evidence>
<dbReference type="Pfam" id="PF14508">
    <property type="entry name" value="GH97_N"/>
    <property type="match status" value="1"/>
</dbReference>
<evidence type="ECO:0000256" key="6">
    <source>
        <dbReference type="SAM" id="SignalP"/>
    </source>
</evidence>
<dbReference type="EMBL" id="JAPOHD010000020">
    <property type="protein sequence ID" value="MCY1720607.1"/>
    <property type="molecule type" value="Genomic_DNA"/>
</dbReference>
<feature type="domain" description="Glycosyl-hydrolase 97 C-terminal oligomerisation" evidence="9">
    <location>
        <begin position="551"/>
        <end position="646"/>
    </location>
</feature>
<keyword evidence="6" id="KW-0732">Signal</keyword>
<dbReference type="InterPro" id="IPR017853">
    <property type="entry name" value="GH"/>
</dbReference>
<evidence type="ECO:0000256" key="5">
    <source>
        <dbReference type="ARBA" id="ARBA00023295"/>
    </source>
</evidence>
<protein>
    <submittedName>
        <fullName evidence="10">Glycoside hydrolase family 97 protein</fullName>
    </submittedName>
</protein>
<keyword evidence="3 10" id="KW-0378">Hydrolase</keyword>
<dbReference type="InterPro" id="IPR029486">
    <property type="entry name" value="GH97_N"/>
</dbReference>
<evidence type="ECO:0000256" key="1">
    <source>
        <dbReference type="ARBA" id="ARBA00001913"/>
    </source>
</evidence>
<reference evidence="10" key="1">
    <citation type="submission" date="2022-11" db="EMBL/GenBank/DDBJ databases">
        <title>Marilongibacter aestuarii gen. nov., sp. nov., isolated from tidal flat sediment.</title>
        <authorList>
            <person name="Jiayan W."/>
        </authorList>
    </citation>
    <scope>NUCLEOTIDE SEQUENCE</scope>
    <source>
        <strain evidence="10">Z1-6</strain>
    </source>
</reference>
<dbReference type="PANTHER" id="PTHR35803">
    <property type="entry name" value="GLUCAN 1,4-ALPHA-GLUCOSIDASE SUSB-RELATED"/>
    <property type="match status" value="1"/>
</dbReference>
<evidence type="ECO:0000313" key="11">
    <source>
        <dbReference type="Proteomes" id="UP001145087"/>
    </source>
</evidence>
<dbReference type="Proteomes" id="UP001145087">
    <property type="component" value="Unassembled WGS sequence"/>
</dbReference>
<dbReference type="InterPro" id="IPR014718">
    <property type="entry name" value="GH-type_carb-bd"/>
</dbReference>
<dbReference type="GO" id="GO:0030246">
    <property type="term" value="F:carbohydrate binding"/>
    <property type="evidence" value="ECO:0007669"/>
    <property type="project" value="InterPro"/>
</dbReference>
<dbReference type="SUPFAM" id="SSF51445">
    <property type="entry name" value="(Trans)glycosidases"/>
    <property type="match status" value="1"/>
</dbReference>
<dbReference type="InterPro" id="IPR019563">
    <property type="entry name" value="GH97_catalytic"/>
</dbReference>
<dbReference type="AlphaFoldDB" id="A0A9X3F6C8"/>
<dbReference type="InterPro" id="IPR013785">
    <property type="entry name" value="Aldolase_TIM"/>
</dbReference>
<name>A0A9X3F6C8_9BACT</name>